<dbReference type="OrthoDB" id="1298693at2759"/>
<comment type="caution">
    <text evidence="2">The sequence shown here is derived from an EMBL/GenBank/DDBJ whole genome shotgun (WGS) entry which is preliminary data.</text>
</comment>
<keyword evidence="3" id="KW-1185">Reference proteome</keyword>
<dbReference type="Pfam" id="PF03372">
    <property type="entry name" value="Exo_endo_phos"/>
    <property type="match status" value="1"/>
</dbReference>
<dbReference type="PANTHER" id="PTHR33710">
    <property type="entry name" value="BNAC02G09200D PROTEIN"/>
    <property type="match status" value="1"/>
</dbReference>
<sequence>MGADRPWLVMGDFNDIMFASDKRGRIPHPPWLLRGFRETVWASGLRNFSFQGCQFTWERRRGTPNLVEEKLDKILVSESWLDVFGATVTESLEGAPSEHLALYIKLLPTQNFCRRRNFKFENVWLREADCREIVARSWGLGRNSDIMEQVFSCNKAVGEWGINKSGSYGRRINFCRKILIFLRQRWDTWGVNEFQRVKQEYLELLEKGNIFWRQRANEFWLQGGDLNTRYFHNAVKHRRRKNKMEGLKLEDGRWETDRSEVGNLIGDYFNTLFTASGGRGGGGGGAMYLDACNAV</sequence>
<dbReference type="PANTHER" id="PTHR33710:SF71">
    <property type="entry name" value="ENDONUCLEASE_EXONUCLEASE_PHOSPHATASE DOMAIN-CONTAINING PROTEIN"/>
    <property type="match status" value="1"/>
</dbReference>
<dbReference type="GO" id="GO:0003824">
    <property type="term" value="F:catalytic activity"/>
    <property type="evidence" value="ECO:0007669"/>
    <property type="project" value="InterPro"/>
</dbReference>
<organism evidence="2 3">
    <name type="scientific">Cuscuta europaea</name>
    <name type="common">European dodder</name>
    <dbReference type="NCBI Taxonomy" id="41803"/>
    <lineage>
        <taxon>Eukaryota</taxon>
        <taxon>Viridiplantae</taxon>
        <taxon>Streptophyta</taxon>
        <taxon>Embryophyta</taxon>
        <taxon>Tracheophyta</taxon>
        <taxon>Spermatophyta</taxon>
        <taxon>Magnoliopsida</taxon>
        <taxon>eudicotyledons</taxon>
        <taxon>Gunneridae</taxon>
        <taxon>Pentapetalae</taxon>
        <taxon>asterids</taxon>
        <taxon>lamiids</taxon>
        <taxon>Solanales</taxon>
        <taxon>Convolvulaceae</taxon>
        <taxon>Cuscuteae</taxon>
        <taxon>Cuscuta</taxon>
        <taxon>Cuscuta subgen. Cuscuta</taxon>
    </lineage>
</organism>
<accession>A0A9P0YX41</accession>
<name>A0A9P0YX41_CUSEU</name>
<proteinExistence type="predicted"/>
<protein>
    <recommendedName>
        <fullName evidence="1">Endonuclease/exonuclease/phosphatase domain-containing protein</fullName>
    </recommendedName>
</protein>
<dbReference type="SUPFAM" id="SSF56219">
    <property type="entry name" value="DNase I-like"/>
    <property type="match status" value="1"/>
</dbReference>
<reference evidence="2" key="1">
    <citation type="submission" date="2022-07" db="EMBL/GenBank/DDBJ databases">
        <authorList>
            <person name="Macas J."/>
            <person name="Novak P."/>
            <person name="Neumann P."/>
        </authorList>
    </citation>
    <scope>NUCLEOTIDE SEQUENCE</scope>
</reference>
<dbReference type="EMBL" id="CAMAPE010000010">
    <property type="protein sequence ID" value="CAH9078478.1"/>
    <property type="molecule type" value="Genomic_DNA"/>
</dbReference>
<dbReference type="InterPro" id="IPR036691">
    <property type="entry name" value="Endo/exonu/phosph_ase_sf"/>
</dbReference>
<feature type="domain" description="Endonuclease/exonuclease/phosphatase" evidence="1">
    <location>
        <begin position="3"/>
        <end position="92"/>
    </location>
</feature>
<evidence type="ECO:0000259" key="1">
    <source>
        <dbReference type="Pfam" id="PF03372"/>
    </source>
</evidence>
<evidence type="ECO:0000313" key="3">
    <source>
        <dbReference type="Proteomes" id="UP001152484"/>
    </source>
</evidence>
<evidence type="ECO:0000313" key="2">
    <source>
        <dbReference type="EMBL" id="CAH9078478.1"/>
    </source>
</evidence>
<dbReference type="Gene3D" id="3.60.10.10">
    <property type="entry name" value="Endonuclease/exonuclease/phosphatase"/>
    <property type="match status" value="1"/>
</dbReference>
<dbReference type="InterPro" id="IPR005135">
    <property type="entry name" value="Endo/exonuclease/phosphatase"/>
</dbReference>
<dbReference type="AlphaFoldDB" id="A0A9P0YX41"/>
<dbReference type="Proteomes" id="UP001152484">
    <property type="component" value="Unassembled WGS sequence"/>
</dbReference>
<gene>
    <name evidence="2" type="ORF">CEURO_LOCUS6746</name>
</gene>